<gene>
    <name evidence="1" type="ORF">SDC9_122330</name>
</gene>
<name>A0A645CEK5_9ZZZZ</name>
<reference evidence="1" key="1">
    <citation type="submission" date="2019-08" db="EMBL/GenBank/DDBJ databases">
        <authorList>
            <person name="Kucharzyk K."/>
            <person name="Murdoch R.W."/>
            <person name="Higgins S."/>
            <person name="Loffler F."/>
        </authorList>
    </citation>
    <scope>NUCLEOTIDE SEQUENCE</scope>
</reference>
<dbReference type="EMBL" id="VSSQ01026563">
    <property type="protein sequence ID" value="MPM75338.1"/>
    <property type="molecule type" value="Genomic_DNA"/>
</dbReference>
<sequence length="196" mass="21760">MDCRAPFTVVVKSCRDNQPIGHHRRSHESMVAKRCHPLHLGSSFSAINIAVIPGNRLNNSSVCKPCCDCHTASSTIHIQAPQRICRQRGTPGPVSHLFQQVLTTTCCSRYALYICAGIIDIYNQVVHGRSNRHSTSCKFHITTCRSHLYPCTPLYVSGIPGNLLLKKSCSNMPLQRGITDLRIQLPLPVKGDFAER</sequence>
<evidence type="ECO:0000313" key="1">
    <source>
        <dbReference type="EMBL" id="MPM75338.1"/>
    </source>
</evidence>
<dbReference type="AlphaFoldDB" id="A0A645CEK5"/>
<organism evidence="1">
    <name type="scientific">bioreactor metagenome</name>
    <dbReference type="NCBI Taxonomy" id="1076179"/>
    <lineage>
        <taxon>unclassified sequences</taxon>
        <taxon>metagenomes</taxon>
        <taxon>ecological metagenomes</taxon>
    </lineage>
</organism>
<comment type="caution">
    <text evidence="1">The sequence shown here is derived from an EMBL/GenBank/DDBJ whole genome shotgun (WGS) entry which is preliminary data.</text>
</comment>
<accession>A0A645CEK5</accession>
<protein>
    <submittedName>
        <fullName evidence="1">Uncharacterized protein</fullName>
    </submittedName>
</protein>
<proteinExistence type="predicted"/>